<dbReference type="Gene3D" id="3.40.980.10">
    <property type="entry name" value="MoaB/Mog-like domain"/>
    <property type="match status" value="1"/>
</dbReference>
<dbReference type="InterPro" id="IPR036425">
    <property type="entry name" value="MoaB/Mog-like_dom_sf"/>
</dbReference>
<dbReference type="RefSeq" id="WP_121898171.1">
    <property type="nucleotide sequence ID" value="NZ_RCNT01000005.1"/>
</dbReference>
<evidence type="ECO:0000313" key="2">
    <source>
        <dbReference type="Proteomes" id="UP000281343"/>
    </source>
</evidence>
<comment type="caution">
    <text evidence="1">The sequence shown here is derived from an EMBL/GenBank/DDBJ whole genome shotgun (WGS) entry which is preliminary data.</text>
</comment>
<evidence type="ECO:0000313" key="1">
    <source>
        <dbReference type="EMBL" id="RMA42063.1"/>
    </source>
</evidence>
<protein>
    <submittedName>
        <fullName evidence="1">Molybdopterin biosynthesis protein</fullName>
    </submittedName>
</protein>
<gene>
    <name evidence="1" type="ORF">D9R08_11430</name>
</gene>
<reference evidence="1 2" key="1">
    <citation type="submission" date="2018-10" db="EMBL/GenBank/DDBJ databases">
        <authorList>
            <person name="Jung H.S."/>
            <person name="Jeon C.O."/>
        </authorList>
    </citation>
    <scope>NUCLEOTIDE SEQUENCE [LARGE SCALE GENOMIC DNA]</scope>
    <source>
        <strain evidence="1 2">MA-7-27</strain>
    </source>
</reference>
<name>A0A3L9Y6W2_9RHOB</name>
<accession>A0A3L9Y6W2</accession>
<dbReference type="OrthoDB" id="9779263at2"/>
<keyword evidence="2" id="KW-1185">Reference proteome</keyword>
<dbReference type="CDD" id="cd03522">
    <property type="entry name" value="MoeA_like"/>
    <property type="match status" value="1"/>
</dbReference>
<dbReference type="SUPFAM" id="SSF53218">
    <property type="entry name" value="Molybdenum cofactor biosynthesis proteins"/>
    <property type="match status" value="1"/>
</dbReference>
<proteinExistence type="predicted"/>
<dbReference type="EMBL" id="RCNT01000005">
    <property type="protein sequence ID" value="RMA42063.1"/>
    <property type="molecule type" value="Genomic_DNA"/>
</dbReference>
<dbReference type="UniPathway" id="UPA00344"/>
<dbReference type="Proteomes" id="UP000281343">
    <property type="component" value="Unassembled WGS sequence"/>
</dbReference>
<organism evidence="1 2">
    <name type="scientific">Rhodophyticola porphyridii</name>
    <dbReference type="NCBI Taxonomy" id="1852017"/>
    <lineage>
        <taxon>Bacteria</taxon>
        <taxon>Pseudomonadati</taxon>
        <taxon>Pseudomonadota</taxon>
        <taxon>Alphaproteobacteria</taxon>
        <taxon>Rhodobacterales</taxon>
        <taxon>Roseobacteraceae</taxon>
        <taxon>Rhodophyticola</taxon>
    </lineage>
</organism>
<sequence length="336" mass="34137">MKFGPVPVTEAQGAVLAHSLALPGGRLRKGRVLGAEDIAALREAGQTEVIVARLDPGDVDENAAAAALADALVPDPDAAGLSVEAPFTGRVNIRATGPGIVGLDAAAIVALNAVDPMITLASLPEHQRVSEGMMVGTVKIISYAVPRAALDRALAAARGALWRVPVRRRSADLIVTEVPGAPAGPEDKGVRAVAGRLDALGIVLARIRIVAHDTAAIAEALAGSEAEMALILTASATSDAHDVAPAGLGRAGGALTRFGMPVDPGNLLFLGDLAGKPVVGLPGCARSPALNGADWVLERVACGLEVTGADIAAMGVGGLLKEIPTRPQPRDRPKRR</sequence>
<dbReference type="AlphaFoldDB" id="A0A3L9Y6W2"/>